<keyword evidence="3" id="KW-1185">Reference proteome</keyword>
<feature type="transmembrane region" description="Helical" evidence="1">
    <location>
        <begin position="51"/>
        <end position="72"/>
    </location>
</feature>
<dbReference type="RefSeq" id="WP_218327703.1">
    <property type="nucleotide sequence ID" value="NZ_JAHUZB010000014.1"/>
</dbReference>
<protein>
    <recommendedName>
        <fullName evidence="4">DUF3862 domain-containing protein</fullName>
    </recommendedName>
</protein>
<proteinExistence type="predicted"/>
<keyword evidence="1" id="KW-0812">Transmembrane</keyword>
<organism evidence="2 3">
    <name type="scientific">Enterococcus alishanensis</name>
    <dbReference type="NCBI Taxonomy" id="1303817"/>
    <lineage>
        <taxon>Bacteria</taxon>
        <taxon>Bacillati</taxon>
        <taxon>Bacillota</taxon>
        <taxon>Bacilli</taxon>
        <taxon>Lactobacillales</taxon>
        <taxon>Enterococcaceae</taxon>
        <taxon>Enterococcus</taxon>
    </lineage>
</organism>
<name>A0ABS6THU1_9ENTE</name>
<evidence type="ECO:0008006" key="4">
    <source>
        <dbReference type="Google" id="ProtNLM"/>
    </source>
</evidence>
<dbReference type="Proteomes" id="UP000774130">
    <property type="component" value="Unassembled WGS sequence"/>
</dbReference>
<keyword evidence="1" id="KW-1133">Transmembrane helix</keyword>
<keyword evidence="1" id="KW-0472">Membrane</keyword>
<reference evidence="2 3" key="1">
    <citation type="submission" date="2021-06" db="EMBL/GenBank/DDBJ databases">
        <title>Enterococcus alishanensis sp. nov., a novel lactic acid bacterium isolated from fresh coffee beans.</title>
        <authorList>
            <person name="Chen Y.-S."/>
        </authorList>
    </citation>
    <scope>NUCLEOTIDE SEQUENCE [LARGE SCALE GENOMIC DNA]</scope>
    <source>
        <strain evidence="2 3">ALS3</strain>
    </source>
</reference>
<evidence type="ECO:0000313" key="2">
    <source>
        <dbReference type="EMBL" id="MBV7392489.1"/>
    </source>
</evidence>
<dbReference type="EMBL" id="JAHUZB010000014">
    <property type="protein sequence ID" value="MBV7392489.1"/>
    <property type="molecule type" value="Genomic_DNA"/>
</dbReference>
<gene>
    <name evidence="2" type="ORF">KUA55_17705</name>
</gene>
<accession>A0ABS6THU1</accession>
<evidence type="ECO:0000256" key="1">
    <source>
        <dbReference type="SAM" id="Phobius"/>
    </source>
</evidence>
<sequence length="220" mass="25785">MEKKKYIEIICKNCGGHNLKEMGEYFKCQNCHSIYKKTDFKKKLIYRHSKLFWIYTSVIILITLLVVAFVIAPRTTTMEKKIEHPKSWYNDVGLGKAYKNQKEKEKSDRMFAEIKDNARWGLEHLDLTKSWTTEYFNSIKVAQMNFEVGSTNPTYSDGMLYSDLIKKIGAPDELENYGQGRKEAIFHYHGKHNSMKNWSISVFITYDTKTGMITDKRVMS</sequence>
<evidence type="ECO:0000313" key="3">
    <source>
        <dbReference type="Proteomes" id="UP000774130"/>
    </source>
</evidence>
<comment type="caution">
    <text evidence="2">The sequence shown here is derived from an EMBL/GenBank/DDBJ whole genome shotgun (WGS) entry which is preliminary data.</text>
</comment>